<organism evidence="2 3">
    <name type="scientific">Plasmopara halstedii</name>
    <name type="common">Downy mildew of sunflower</name>
    <dbReference type="NCBI Taxonomy" id="4781"/>
    <lineage>
        <taxon>Eukaryota</taxon>
        <taxon>Sar</taxon>
        <taxon>Stramenopiles</taxon>
        <taxon>Oomycota</taxon>
        <taxon>Peronosporomycetes</taxon>
        <taxon>Peronosporales</taxon>
        <taxon>Peronosporaceae</taxon>
        <taxon>Plasmopara</taxon>
    </lineage>
</organism>
<proteinExistence type="predicted"/>
<dbReference type="PANTHER" id="PTHR47169">
    <property type="entry name" value="OS01G0541250 PROTEIN"/>
    <property type="match status" value="1"/>
</dbReference>
<dbReference type="OrthoDB" id="161505at2759"/>
<keyword evidence="3" id="KW-1185">Reference proteome</keyword>
<dbReference type="Gene3D" id="3.30.420.10">
    <property type="entry name" value="Ribonuclease H-like superfamily/Ribonuclease H"/>
    <property type="match status" value="1"/>
</dbReference>
<dbReference type="PANTHER" id="PTHR47169:SF2">
    <property type="entry name" value="OS01G0541250 PROTEIN"/>
    <property type="match status" value="1"/>
</dbReference>
<accession>A0A0P1B4V6</accession>
<dbReference type="InterPro" id="IPR036397">
    <property type="entry name" value="RNaseH_sf"/>
</dbReference>
<dbReference type="AlphaFoldDB" id="A0A0P1B4V6"/>
<dbReference type="RefSeq" id="XP_024585903.1">
    <property type="nucleotide sequence ID" value="XM_024720733.1"/>
</dbReference>
<dbReference type="GeneID" id="36402347"/>
<sequence length="71" mass="7867">MVIPRIKAVWPSGKRVVLQQDNAKPHVTVDDPEVHSACSAGGWDMKLTAQPANSPDFNANDLGQQRGRRFR</sequence>
<dbReference type="STRING" id="4781.A0A0P1B4V6"/>
<protein>
    <submittedName>
        <fullName evidence="2">Uncharacterized protein</fullName>
    </submittedName>
</protein>
<dbReference type="OMA" id="WEGGWYI"/>
<evidence type="ECO:0000313" key="2">
    <source>
        <dbReference type="EMBL" id="CEG49534.1"/>
    </source>
</evidence>
<feature type="compositionally biased region" description="Polar residues" evidence="1">
    <location>
        <begin position="50"/>
        <end position="63"/>
    </location>
</feature>
<name>A0A0P1B4V6_PLAHL</name>
<dbReference type="Proteomes" id="UP000054928">
    <property type="component" value="Unassembled WGS sequence"/>
</dbReference>
<reference evidence="3" key="1">
    <citation type="submission" date="2014-09" db="EMBL/GenBank/DDBJ databases">
        <authorList>
            <person name="Sharma Rahul"/>
            <person name="Thines Marco"/>
        </authorList>
    </citation>
    <scope>NUCLEOTIDE SEQUENCE [LARGE SCALE GENOMIC DNA]</scope>
</reference>
<evidence type="ECO:0000313" key="3">
    <source>
        <dbReference type="Proteomes" id="UP000054928"/>
    </source>
</evidence>
<dbReference type="GO" id="GO:0003676">
    <property type="term" value="F:nucleic acid binding"/>
    <property type="evidence" value="ECO:0007669"/>
    <property type="project" value="InterPro"/>
</dbReference>
<dbReference type="EMBL" id="CCYD01003065">
    <property type="protein sequence ID" value="CEG49534.1"/>
    <property type="molecule type" value="Genomic_DNA"/>
</dbReference>
<evidence type="ECO:0000256" key="1">
    <source>
        <dbReference type="SAM" id="MobiDB-lite"/>
    </source>
</evidence>
<feature type="region of interest" description="Disordered" evidence="1">
    <location>
        <begin position="50"/>
        <end position="71"/>
    </location>
</feature>